<evidence type="ECO:0000256" key="2">
    <source>
        <dbReference type="ARBA" id="ARBA00022771"/>
    </source>
</evidence>
<dbReference type="eggNOG" id="ENOG502R9N6">
    <property type="taxonomic scope" value="Eukaryota"/>
</dbReference>
<feature type="region of interest" description="Disordered" evidence="4">
    <location>
        <begin position="126"/>
        <end position="191"/>
    </location>
</feature>
<name>J3P2V3_GAET3</name>
<evidence type="ECO:0000256" key="1">
    <source>
        <dbReference type="ARBA" id="ARBA00022723"/>
    </source>
</evidence>
<keyword evidence="2" id="KW-0863">Zinc-finger</keyword>
<dbReference type="HOGENOM" id="CLU_459297_0_0_1"/>
<feature type="compositionally biased region" description="Basic and acidic residues" evidence="4">
    <location>
        <begin position="172"/>
        <end position="182"/>
    </location>
</feature>
<reference evidence="7" key="4">
    <citation type="journal article" date="2015" name="G3 (Bethesda)">
        <title>Genome sequences of three phytopathogenic species of the Magnaporthaceae family of fungi.</title>
        <authorList>
            <person name="Okagaki L.H."/>
            <person name="Nunes C.C."/>
            <person name="Sailsbery J."/>
            <person name="Clay B."/>
            <person name="Brown D."/>
            <person name="John T."/>
            <person name="Oh Y."/>
            <person name="Young N."/>
            <person name="Fitzgerald M."/>
            <person name="Haas B.J."/>
            <person name="Zeng Q."/>
            <person name="Young S."/>
            <person name="Adiconis X."/>
            <person name="Fan L."/>
            <person name="Levin J.Z."/>
            <person name="Mitchell T.K."/>
            <person name="Okubara P.A."/>
            <person name="Farman M.L."/>
            <person name="Kohn L.M."/>
            <person name="Birren B."/>
            <person name="Ma L.-J."/>
            <person name="Dean R.A."/>
        </authorList>
    </citation>
    <scope>NUCLEOTIDE SEQUENCE</scope>
    <source>
        <strain evidence="7">R3-111a-1</strain>
    </source>
</reference>
<gene>
    <name evidence="7" type="primary">20348303</name>
    <name evidence="6" type="ORF">GGTG_07845</name>
</gene>
<accession>J3P2V3</accession>
<reference evidence="6" key="3">
    <citation type="submission" date="2010-09" db="EMBL/GenBank/DDBJ databases">
        <title>Annotation of Gaeumannomyces graminis var. tritici R3-111a-1.</title>
        <authorList>
            <consortium name="The Broad Institute Genome Sequencing Platform"/>
            <person name="Ma L.-J."/>
            <person name="Dead R."/>
            <person name="Young S.K."/>
            <person name="Zeng Q."/>
            <person name="Gargeya S."/>
            <person name="Fitzgerald M."/>
            <person name="Haas B."/>
            <person name="Abouelleil A."/>
            <person name="Alvarado L."/>
            <person name="Arachchi H.M."/>
            <person name="Berlin A."/>
            <person name="Brown A."/>
            <person name="Chapman S.B."/>
            <person name="Chen Z."/>
            <person name="Dunbar C."/>
            <person name="Freedman E."/>
            <person name="Gearin G."/>
            <person name="Gellesch M."/>
            <person name="Goldberg J."/>
            <person name="Griggs A."/>
            <person name="Gujja S."/>
            <person name="Heiman D."/>
            <person name="Howarth C."/>
            <person name="Larson L."/>
            <person name="Lui A."/>
            <person name="MacDonald P.J.P."/>
            <person name="Mehta T."/>
            <person name="Montmayeur A."/>
            <person name="Murphy C."/>
            <person name="Neiman D."/>
            <person name="Pearson M."/>
            <person name="Priest M."/>
            <person name="Roberts A."/>
            <person name="Saif S."/>
            <person name="Shea T."/>
            <person name="Shenoy N."/>
            <person name="Sisk P."/>
            <person name="Stolte C."/>
            <person name="Sykes S."/>
            <person name="Yandava C."/>
            <person name="Wortman J."/>
            <person name="Nusbaum C."/>
            <person name="Birren B."/>
        </authorList>
    </citation>
    <scope>NUCLEOTIDE SEQUENCE</scope>
    <source>
        <strain evidence="6">R3-111a-1</strain>
    </source>
</reference>
<evidence type="ECO:0000259" key="5">
    <source>
        <dbReference type="Pfam" id="PF13696"/>
    </source>
</evidence>
<feature type="compositionally biased region" description="Polar residues" evidence="4">
    <location>
        <begin position="442"/>
        <end position="462"/>
    </location>
</feature>
<evidence type="ECO:0000256" key="4">
    <source>
        <dbReference type="SAM" id="MobiDB-lite"/>
    </source>
</evidence>
<keyword evidence="3" id="KW-0862">Zinc</keyword>
<feature type="region of interest" description="Disordered" evidence="4">
    <location>
        <begin position="1"/>
        <end position="21"/>
    </location>
</feature>
<reference evidence="6" key="2">
    <citation type="submission" date="2010-07" db="EMBL/GenBank/DDBJ databases">
        <authorList>
            <consortium name="The Broad Institute Genome Sequencing Platform"/>
            <consortium name="Broad Institute Genome Sequencing Center for Infectious Disease"/>
            <person name="Ma L.-J."/>
            <person name="Dead R."/>
            <person name="Young S."/>
            <person name="Zeng Q."/>
            <person name="Koehrsen M."/>
            <person name="Alvarado L."/>
            <person name="Berlin A."/>
            <person name="Chapman S.B."/>
            <person name="Chen Z."/>
            <person name="Freedman E."/>
            <person name="Gellesch M."/>
            <person name="Goldberg J."/>
            <person name="Griggs A."/>
            <person name="Gujja S."/>
            <person name="Heilman E.R."/>
            <person name="Heiman D."/>
            <person name="Hepburn T."/>
            <person name="Howarth C."/>
            <person name="Jen D."/>
            <person name="Larson L."/>
            <person name="Mehta T."/>
            <person name="Neiman D."/>
            <person name="Pearson M."/>
            <person name="Roberts A."/>
            <person name="Saif S."/>
            <person name="Shea T."/>
            <person name="Shenoy N."/>
            <person name="Sisk P."/>
            <person name="Stolte C."/>
            <person name="Sykes S."/>
            <person name="Walk T."/>
            <person name="White J."/>
            <person name="Yandava C."/>
            <person name="Haas B."/>
            <person name="Nusbaum C."/>
            <person name="Birren B."/>
        </authorList>
    </citation>
    <scope>NUCLEOTIDE SEQUENCE</scope>
    <source>
        <strain evidence="6">R3-111a-1</strain>
    </source>
</reference>
<reference evidence="7" key="5">
    <citation type="submission" date="2018-04" db="UniProtKB">
        <authorList>
            <consortium name="EnsemblFungi"/>
        </authorList>
    </citation>
    <scope>IDENTIFICATION</scope>
    <source>
        <strain evidence="7">R3-111a-1</strain>
    </source>
</reference>
<dbReference type="GeneID" id="20348303"/>
<dbReference type="STRING" id="644352.J3P2V3"/>
<dbReference type="EMBL" id="GL385398">
    <property type="protein sequence ID" value="EJT73995.1"/>
    <property type="molecule type" value="Genomic_DNA"/>
</dbReference>
<dbReference type="Proteomes" id="UP000006039">
    <property type="component" value="Unassembled WGS sequence"/>
</dbReference>
<feature type="region of interest" description="Disordered" evidence="4">
    <location>
        <begin position="256"/>
        <end position="490"/>
    </location>
</feature>
<feature type="compositionally biased region" description="Basic residues" evidence="4">
    <location>
        <begin position="377"/>
        <end position="386"/>
    </location>
</feature>
<organism evidence="6">
    <name type="scientific">Gaeumannomyces tritici (strain R3-111a-1)</name>
    <name type="common">Wheat and barley take-all root rot fungus</name>
    <name type="synonym">Gaeumannomyces graminis var. tritici</name>
    <dbReference type="NCBI Taxonomy" id="644352"/>
    <lineage>
        <taxon>Eukaryota</taxon>
        <taxon>Fungi</taxon>
        <taxon>Dikarya</taxon>
        <taxon>Ascomycota</taxon>
        <taxon>Pezizomycotina</taxon>
        <taxon>Sordariomycetes</taxon>
        <taxon>Sordariomycetidae</taxon>
        <taxon>Magnaporthales</taxon>
        <taxon>Magnaporthaceae</taxon>
        <taxon>Gaeumannomyces</taxon>
    </lineage>
</organism>
<protein>
    <recommendedName>
        <fullName evidence="5">Zinc knuckle CX2CX3GHX4C domain-containing protein</fullName>
    </recommendedName>
</protein>
<dbReference type="RefSeq" id="XP_009223939.1">
    <property type="nucleotide sequence ID" value="XM_009225675.1"/>
</dbReference>
<feature type="domain" description="Zinc knuckle CX2CX3GHX4C" evidence="5">
    <location>
        <begin position="194"/>
        <end position="213"/>
    </location>
</feature>
<dbReference type="EnsemblFungi" id="EJT73995">
    <property type="protein sequence ID" value="EJT73995"/>
    <property type="gene ID" value="GGTG_07845"/>
</dbReference>
<feature type="compositionally biased region" description="Polar residues" evidence="4">
    <location>
        <begin position="134"/>
        <end position="145"/>
    </location>
</feature>
<dbReference type="GO" id="GO:0008270">
    <property type="term" value="F:zinc ion binding"/>
    <property type="evidence" value="ECO:0007669"/>
    <property type="project" value="UniProtKB-KW"/>
</dbReference>
<evidence type="ECO:0000256" key="3">
    <source>
        <dbReference type="ARBA" id="ARBA00022833"/>
    </source>
</evidence>
<evidence type="ECO:0000313" key="8">
    <source>
        <dbReference type="Proteomes" id="UP000006039"/>
    </source>
</evidence>
<dbReference type="Pfam" id="PF13696">
    <property type="entry name" value="zf-CCHC_2"/>
    <property type="match status" value="1"/>
</dbReference>
<feature type="region of interest" description="Disordered" evidence="4">
    <location>
        <begin position="515"/>
        <end position="552"/>
    </location>
</feature>
<evidence type="ECO:0000313" key="7">
    <source>
        <dbReference type="EnsemblFungi" id="EJT73995"/>
    </source>
</evidence>
<keyword evidence="1" id="KW-0479">Metal-binding</keyword>
<dbReference type="OrthoDB" id="444325at2759"/>
<dbReference type="AlphaFoldDB" id="J3P2V3"/>
<dbReference type="VEuPathDB" id="FungiDB:GGTG_07845"/>
<feature type="compositionally biased region" description="Basic and acidic residues" evidence="4">
    <location>
        <begin position="292"/>
        <end position="302"/>
    </location>
</feature>
<feature type="compositionally biased region" description="Basic and acidic residues" evidence="4">
    <location>
        <begin position="324"/>
        <end position="344"/>
    </location>
</feature>
<keyword evidence="8" id="KW-1185">Reference proteome</keyword>
<dbReference type="InterPro" id="IPR025829">
    <property type="entry name" value="Zn_knuckle_CX2CX3GHX4C"/>
</dbReference>
<evidence type="ECO:0000313" key="6">
    <source>
        <dbReference type="EMBL" id="EJT73995.1"/>
    </source>
</evidence>
<reference evidence="8" key="1">
    <citation type="submission" date="2010-07" db="EMBL/GenBank/DDBJ databases">
        <title>The genome sequence of Gaeumannomyces graminis var. tritici strain R3-111a-1.</title>
        <authorList>
            <consortium name="The Broad Institute Genome Sequencing Platform"/>
            <person name="Ma L.-J."/>
            <person name="Dead R."/>
            <person name="Young S."/>
            <person name="Zeng Q."/>
            <person name="Koehrsen M."/>
            <person name="Alvarado L."/>
            <person name="Berlin A."/>
            <person name="Chapman S.B."/>
            <person name="Chen Z."/>
            <person name="Freedman E."/>
            <person name="Gellesch M."/>
            <person name="Goldberg J."/>
            <person name="Griggs A."/>
            <person name="Gujja S."/>
            <person name="Heilman E.R."/>
            <person name="Heiman D."/>
            <person name="Hepburn T."/>
            <person name="Howarth C."/>
            <person name="Jen D."/>
            <person name="Larson L."/>
            <person name="Mehta T."/>
            <person name="Neiman D."/>
            <person name="Pearson M."/>
            <person name="Roberts A."/>
            <person name="Saif S."/>
            <person name="Shea T."/>
            <person name="Shenoy N."/>
            <person name="Sisk P."/>
            <person name="Stolte C."/>
            <person name="Sykes S."/>
            <person name="Walk T."/>
            <person name="White J."/>
            <person name="Yandava C."/>
            <person name="Haas B."/>
            <person name="Nusbaum C."/>
            <person name="Birren B."/>
        </authorList>
    </citation>
    <scope>NUCLEOTIDE SEQUENCE [LARGE SCALE GENOMIC DNA]</scope>
    <source>
        <strain evidence="8">R3-111a-1</strain>
    </source>
</reference>
<feature type="compositionally biased region" description="Polar residues" evidence="4">
    <location>
        <begin position="411"/>
        <end position="420"/>
    </location>
</feature>
<proteinExistence type="predicted"/>
<sequence>MHFSEAPRTCPEGGMESIPLPADGETTLAELSTALERLSGTEQLSQAQILDAYCRWLYHAVGHLDQSEEKEHAAQIFAWCASLYAQNFTTGDILDSFKQFSARQTASDPCSLRRTQLAMQEIDRITSPPVKNTPPATSDTETQLPVRQPFGNGVDTPMRKLSIVGHKGSQQRKGDGKKDKQRNSSSSTSLAPKAGYVCSRCGVPGHFVHLCPTNLDPAYDKTPKSYRCHICREVGQHITSLCPRNADKSSLYQRRLRAQHQGARPASRGRTREPSPSGARDRSIPRSMPARQDWDERRDENRHRYRSKSRHRDDERHRYRSKSRYRDDVIDKYRSRSKYGDEDRHRHRSKSRYRDKSRVRSPSKGRRELSPIAYSRRYNRSRSPKRLRLEDWEQSSSMGTGSAYGSRRGSPHNTIQSSDQGWAHSRPGHSVTLRSADRTDTDSNSLRGSDGWSSRGGTQSPWTRPIEKGSHSPCLHPGRESSHTTTATDQGEAMRLALAEADRFLEALGEELLAQAAQPPSKDAGMARDDPEIGSENDSLENGAPAPDPQALGDIIPVSRCSPAVQRAMKNREITRVCLANRMSALDLWDKKHD</sequence>
<dbReference type="Gene3D" id="4.10.60.10">
    <property type="entry name" value="Zinc finger, CCHC-type"/>
    <property type="match status" value="1"/>
</dbReference>